<evidence type="ECO:0008006" key="5">
    <source>
        <dbReference type="Google" id="ProtNLM"/>
    </source>
</evidence>
<accession>D0MEH3</accession>
<evidence type="ECO:0000256" key="2">
    <source>
        <dbReference type="SAM" id="SignalP"/>
    </source>
</evidence>
<keyword evidence="1" id="KW-0812">Transmembrane</keyword>
<dbReference type="HOGENOM" id="CLU_821092_0_0_10"/>
<keyword evidence="1" id="KW-1133">Transmembrane helix</keyword>
<protein>
    <recommendedName>
        <fullName evidence="5">DUF4129 domain-containing protein</fullName>
    </recommendedName>
</protein>
<name>D0MEH3_RHOM4</name>
<feature type="signal peptide" evidence="2">
    <location>
        <begin position="1"/>
        <end position="18"/>
    </location>
</feature>
<keyword evidence="2" id="KW-0732">Signal</keyword>
<evidence type="ECO:0000313" key="3">
    <source>
        <dbReference type="EMBL" id="ACY49201.1"/>
    </source>
</evidence>
<evidence type="ECO:0000256" key="1">
    <source>
        <dbReference type="SAM" id="Phobius"/>
    </source>
</evidence>
<proteinExistence type="predicted"/>
<feature type="transmembrane region" description="Helical" evidence="1">
    <location>
        <begin position="150"/>
        <end position="171"/>
    </location>
</feature>
<dbReference type="STRING" id="518766.Rmar_2322"/>
<keyword evidence="4" id="KW-1185">Reference proteome</keyword>
<evidence type="ECO:0000313" key="4">
    <source>
        <dbReference type="Proteomes" id="UP000002221"/>
    </source>
</evidence>
<dbReference type="eggNOG" id="ENOG5030JD1">
    <property type="taxonomic scope" value="Bacteria"/>
</dbReference>
<dbReference type="EMBL" id="CP001807">
    <property type="protein sequence ID" value="ACY49201.1"/>
    <property type="molecule type" value="Genomic_DNA"/>
</dbReference>
<reference evidence="3 4" key="1">
    <citation type="journal article" date="2009" name="Stand. Genomic Sci.">
        <title>Complete genome sequence of Rhodothermus marinus type strain (R-10).</title>
        <authorList>
            <person name="Nolan M."/>
            <person name="Tindall B.J."/>
            <person name="Pomrenke H."/>
            <person name="Lapidus A."/>
            <person name="Copeland A."/>
            <person name="Glavina Del Rio T."/>
            <person name="Lucas S."/>
            <person name="Chen F."/>
            <person name="Tice H."/>
            <person name="Cheng J.F."/>
            <person name="Saunders E."/>
            <person name="Han C."/>
            <person name="Bruce D."/>
            <person name="Goodwin L."/>
            <person name="Chain P."/>
            <person name="Pitluck S."/>
            <person name="Ovchinikova G."/>
            <person name="Pati A."/>
            <person name="Ivanova N."/>
            <person name="Mavromatis K."/>
            <person name="Chen A."/>
            <person name="Palaniappan K."/>
            <person name="Land M."/>
            <person name="Hauser L."/>
            <person name="Chang Y.J."/>
            <person name="Jeffries C.D."/>
            <person name="Brettin T."/>
            <person name="Goker M."/>
            <person name="Bristow J."/>
            <person name="Eisen J.A."/>
            <person name="Markowitz V."/>
            <person name="Hugenholtz P."/>
            <person name="Kyrpides N.C."/>
            <person name="Klenk H.P."/>
            <person name="Detter J.C."/>
        </authorList>
    </citation>
    <scope>NUCLEOTIDE SEQUENCE [LARGE SCALE GENOMIC DNA]</scope>
    <source>
        <strain evidence="4">ATCC 43812 / DSM 4252 / R-10</strain>
    </source>
</reference>
<dbReference type="RefSeq" id="WP_012844811.1">
    <property type="nucleotide sequence ID" value="NC_013501.1"/>
</dbReference>
<gene>
    <name evidence="3" type="ordered locus">Rmar_2322</name>
</gene>
<organism evidence="3 4">
    <name type="scientific">Rhodothermus marinus (strain ATCC 43812 / DSM 4252 / R-10)</name>
    <name type="common">Rhodothermus obamensis</name>
    <dbReference type="NCBI Taxonomy" id="518766"/>
    <lineage>
        <taxon>Bacteria</taxon>
        <taxon>Pseudomonadati</taxon>
        <taxon>Rhodothermota</taxon>
        <taxon>Rhodothermia</taxon>
        <taxon>Rhodothermales</taxon>
        <taxon>Rhodothermaceae</taxon>
        <taxon>Rhodothermus</taxon>
    </lineage>
</organism>
<feature type="chain" id="PRO_5003011272" description="DUF4129 domain-containing protein" evidence="2">
    <location>
        <begin position="19"/>
        <end position="321"/>
    </location>
</feature>
<dbReference type="Proteomes" id="UP000002221">
    <property type="component" value="Chromosome"/>
</dbReference>
<keyword evidence="1" id="KW-0472">Membrane</keyword>
<dbReference type="OrthoDB" id="1495779at2"/>
<dbReference type="AlphaFoldDB" id="D0MEH3"/>
<sequence>MRRLLLGLLLLLGSVAAARGQTPPEAYVSADTVAVGERFTLTLHVARPATARLEVPTDSLLGDLYVIEGPLRYSRPLGGGRLRDSIVYVVTTFALDSARVPPLPLVLHTETERYRLTTPPLRVAVRSIVPPDAEDIRDLAPLVEFPAARWPLLAGAALLALLLGLAAYLWLQRRRPVVPPPPPPAPRPDPYRVALEQLAALEPLATQTPVKPFYVALADVLRGYLEDRLALPARHLTTHELIAHLERHPSRHVAGLAVPIRQVLETADLVKFAGRTYPPEYNRQVLAVTRTLIERLELSVQVGASTPSDGSPMHAVRSGKS</sequence>
<dbReference type="KEGG" id="rmr:Rmar_2322"/>